<name>A0A2T9Z7H2_9FUNG</name>
<dbReference type="Proteomes" id="UP000245609">
    <property type="component" value="Unassembled WGS sequence"/>
</dbReference>
<dbReference type="OrthoDB" id="10492923at2759"/>
<protein>
    <recommendedName>
        <fullName evidence="3">Velvet domain-containing protein</fullName>
    </recommendedName>
</protein>
<reference evidence="1 2" key="1">
    <citation type="journal article" date="2018" name="MBio">
        <title>Comparative Genomics Reveals the Core Gene Toolbox for the Fungus-Insect Symbiosis.</title>
        <authorList>
            <person name="Wang Y."/>
            <person name="Stata M."/>
            <person name="Wang W."/>
            <person name="Stajich J.E."/>
            <person name="White M.M."/>
            <person name="Moncalvo J.M."/>
        </authorList>
    </citation>
    <scope>NUCLEOTIDE SEQUENCE [LARGE SCALE GENOMIC DNA]</scope>
    <source>
        <strain evidence="1 2">SC-DP-2</strain>
    </source>
</reference>
<evidence type="ECO:0000313" key="1">
    <source>
        <dbReference type="EMBL" id="PVV00477.1"/>
    </source>
</evidence>
<evidence type="ECO:0008006" key="3">
    <source>
        <dbReference type="Google" id="ProtNLM"/>
    </source>
</evidence>
<gene>
    <name evidence="1" type="ORF">BB560_005140</name>
</gene>
<proteinExistence type="predicted"/>
<evidence type="ECO:0000313" key="2">
    <source>
        <dbReference type="Proteomes" id="UP000245609"/>
    </source>
</evidence>
<organism evidence="1 2">
    <name type="scientific">Smittium megazygosporum</name>
    <dbReference type="NCBI Taxonomy" id="133381"/>
    <lineage>
        <taxon>Eukaryota</taxon>
        <taxon>Fungi</taxon>
        <taxon>Fungi incertae sedis</taxon>
        <taxon>Zoopagomycota</taxon>
        <taxon>Kickxellomycotina</taxon>
        <taxon>Harpellomycetes</taxon>
        <taxon>Harpellales</taxon>
        <taxon>Legeriomycetaceae</taxon>
        <taxon>Smittium</taxon>
    </lineage>
</organism>
<keyword evidence="2" id="KW-1185">Reference proteome</keyword>
<accession>A0A2T9Z7H2</accession>
<sequence>MTYPEDSEIVTISGTRFYLAFGLYPKYIQCGQQVDSIICTLKLVDRSGIALSNVEINLEKLVAYIGLVESRCAEDPLSLVFAGNNLISGNLAANGDEEGDYIVFRFRGLIFNERGTYRLGVSIFDLSHLIQEPG</sequence>
<dbReference type="AlphaFoldDB" id="A0A2T9Z7H2"/>
<dbReference type="EMBL" id="MBFS01001952">
    <property type="protein sequence ID" value="PVV00477.1"/>
    <property type="molecule type" value="Genomic_DNA"/>
</dbReference>
<comment type="caution">
    <text evidence="1">The sequence shown here is derived from an EMBL/GenBank/DDBJ whole genome shotgun (WGS) entry which is preliminary data.</text>
</comment>